<protein>
    <submittedName>
        <fullName evidence="1">Uncharacterized protein</fullName>
    </submittedName>
</protein>
<dbReference type="AlphaFoldDB" id="A0A448WFI6"/>
<proteinExistence type="predicted"/>
<comment type="caution">
    <text evidence="1">The sequence shown here is derived from an EMBL/GenBank/DDBJ whole genome shotgun (WGS) entry which is preliminary data.</text>
</comment>
<evidence type="ECO:0000313" key="2">
    <source>
        <dbReference type="Proteomes" id="UP000784294"/>
    </source>
</evidence>
<gene>
    <name evidence="1" type="ORF">PXEA_LOCUS3959</name>
</gene>
<keyword evidence="2" id="KW-1185">Reference proteome</keyword>
<name>A0A448WFI6_9PLAT</name>
<dbReference type="EMBL" id="CAAALY010009247">
    <property type="protein sequence ID" value="VEL10519.1"/>
    <property type="molecule type" value="Genomic_DNA"/>
</dbReference>
<sequence>MPKRLNYHNSFCVGPSINSLPSYPAAALPQLQTCYIPLVEMCTHFWQIWPHHTCYLPWPPLIRSVTPTQASSPDLPHGLVDPFHIFLVSRFHSVQVPVCVLFQALFLKALEVRTLPPHREKRMGSDSDIKHCLHGSSP</sequence>
<evidence type="ECO:0000313" key="1">
    <source>
        <dbReference type="EMBL" id="VEL10519.1"/>
    </source>
</evidence>
<organism evidence="1 2">
    <name type="scientific">Protopolystoma xenopodis</name>
    <dbReference type="NCBI Taxonomy" id="117903"/>
    <lineage>
        <taxon>Eukaryota</taxon>
        <taxon>Metazoa</taxon>
        <taxon>Spiralia</taxon>
        <taxon>Lophotrochozoa</taxon>
        <taxon>Platyhelminthes</taxon>
        <taxon>Monogenea</taxon>
        <taxon>Polyopisthocotylea</taxon>
        <taxon>Polystomatidea</taxon>
        <taxon>Polystomatidae</taxon>
        <taxon>Protopolystoma</taxon>
    </lineage>
</organism>
<dbReference type="Proteomes" id="UP000784294">
    <property type="component" value="Unassembled WGS sequence"/>
</dbReference>
<accession>A0A448WFI6</accession>
<reference evidence="1" key="1">
    <citation type="submission" date="2018-11" db="EMBL/GenBank/DDBJ databases">
        <authorList>
            <consortium name="Pathogen Informatics"/>
        </authorList>
    </citation>
    <scope>NUCLEOTIDE SEQUENCE</scope>
</reference>